<reference evidence="15" key="1">
    <citation type="submission" date="2017-02" db="EMBL/GenBank/DDBJ databases">
        <authorList>
            <person name="Tafer H."/>
            <person name="Lopandic K."/>
        </authorList>
    </citation>
    <scope>NUCLEOTIDE SEQUENCE [LARGE SCALE GENOMIC DNA]</scope>
    <source>
        <strain evidence="15">CBS 366.77</strain>
    </source>
</reference>
<comment type="subcellular location">
    <subcellularLocation>
        <location evidence="2">Mitochondrion inner membrane</location>
        <topology evidence="2">Single-pass membrane protein</topology>
        <orientation evidence="2">Matrix side</orientation>
    </subcellularLocation>
</comment>
<evidence type="ECO:0000256" key="10">
    <source>
        <dbReference type="ARBA" id="ARBA00022989"/>
    </source>
</evidence>
<keyword evidence="10 13" id="KW-1133">Transmembrane helix</keyword>
<evidence type="ECO:0000256" key="13">
    <source>
        <dbReference type="SAM" id="Phobius"/>
    </source>
</evidence>
<keyword evidence="12 13" id="KW-0472">Membrane</keyword>
<comment type="similarity">
    <text evidence="3">Belongs to the complex I NDUFA1 subunit family.</text>
</comment>
<evidence type="ECO:0000313" key="15">
    <source>
        <dbReference type="Proteomes" id="UP000266188"/>
    </source>
</evidence>
<keyword evidence="5" id="KW-0813">Transport</keyword>
<keyword evidence="15" id="KW-1185">Reference proteome</keyword>
<dbReference type="GO" id="GO:0005743">
    <property type="term" value="C:mitochondrial inner membrane"/>
    <property type="evidence" value="ECO:0007669"/>
    <property type="project" value="UniProtKB-SubCell"/>
</dbReference>
<name>A0A3A2ZNJ6_9EURO</name>
<evidence type="ECO:0000256" key="12">
    <source>
        <dbReference type="ARBA" id="ARBA00023136"/>
    </source>
</evidence>
<dbReference type="EMBL" id="MVGC01000067">
    <property type="protein sequence ID" value="RJE24808.1"/>
    <property type="molecule type" value="Genomic_DNA"/>
</dbReference>
<dbReference type="OrthoDB" id="1920692at2759"/>
<keyword evidence="8" id="KW-0999">Mitochondrion inner membrane</keyword>
<proteinExistence type="inferred from homology"/>
<gene>
    <name evidence="14" type="ORF">PHISCL_02828</name>
</gene>
<organism evidence="14 15">
    <name type="scientific">Aspergillus sclerotialis</name>
    <dbReference type="NCBI Taxonomy" id="2070753"/>
    <lineage>
        <taxon>Eukaryota</taxon>
        <taxon>Fungi</taxon>
        <taxon>Dikarya</taxon>
        <taxon>Ascomycota</taxon>
        <taxon>Pezizomycotina</taxon>
        <taxon>Eurotiomycetes</taxon>
        <taxon>Eurotiomycetidae</taxon>
        <taxon>Eurotiales</taxon>
        <taxon>Aspergillaceae</taxon>
        <taxon>Aspergillus</taxon>
        <taxon>Aspergillus subgen. Polypaecilum</taxon>
    </lineage>
</organism>
<comment type="function">
    <text evidence="1">Accessory subunit of the mitochondrial membrane respiratory chain NADH dehydrogenase (Complex I), that is believed not to be involved in catalysis. Complex I functions in the transfer of electrons from NADH to the respiratory chain. The immediate electron acceptor for the enzyme is believed to be ubiquinone.</text>
</comment>
<evidence type="ECO:0000256" key="8">
    <source>
        <dbReference type="ARBA" id="ARBA00022792"/>
    </source>
</evidence>
<dbReference type="PANTHER" id="PTHR17098">
    <property type="entry name" value="NADH-UBIQUINONE OXIDOREDUCTASE MWFE SUBUNIT"/>
    <property type="match status" value="1"/>
</dbReference>
<dbReference type="AlphaFoldDB" id="A0A3A2ZNJ6"/>
<feature type="transmembrane region" description="Helical" evidence="13">
    <location>
        <begin position="7"/>
        <end position="28"/>
    </location>
</feature>
<keyword evidence="6" id="KW-0679">Respiratory chain</keyword>
<evidence type="ECO:0000256" key="11">
    <source>
        <dbReference type="ARBA" id="ARBA00023128"/>
    </source>
</evidence>
<dbReference type="STRING" id="2070753.A0A3A2ZNJ6"/>
<evidence type="ECO:0000256" key="3">
    <source>
        <dbReference type="ARBA" id="ARBA00009960"/>
    </source>
</evidence>
<dbReference type="InterPro" id="IPR017384">
    <property type="entry name" value="NADH_Ub_cplx-1_asu_su-1"/>
</dbReference>
<evidence type="ECO:0000256" key="9">
    <source>
        <dbReference type="ARBA" id="ARBA00022982"/>
    </source>
</evidence>
<keyword evidence="9" id="KW-0249">Electron transport</keyword>
<evidence type="ECO:0000256" key="7">
    <source>
        <dbReference type="ARBA" id="ARBA00022692"/>
    </source>
</evidence>
<evidence type="ECO:0000256" key="6">
    <source>
        <dbReference type="ARBA" id="ARBA00022660"/>
    </source>
</evidence>
<keyword evidence="11" id="KW-0496">Mitochondrion</keyword>
<comment type="caution">
    <text evidence="14">The sequence shown here is derived from an EMBL/GenBank/DDBJ whole genome shotgun (WGS) entry which is preliminary data.</text>
</comment>
<evidence type="ECO:0000256" key="1">
    <source>
        <dbReference type="ARBA" id="ARBA00003195"/>
    </source>
</evidence>
<protein>
    <recommendedName>
        <fullName evidence="4">NADH dehydrogenase [ubiquinone] 1 alpha subcomplex subunit 1</fullName>
    </recommendedName>
</protein>
<accession>A0A3A2ZNJ6</accession>
<dbReference type="Pfam" id="PF15879">
    <property type="entry name" value="MWFE"/>
    <property type="match status" value="1"/>
</dbReference>
<evidence type="ECO:0000313" key="14">
    <source>
        <dbReference type="EMBL" id="RJE24808.1"/>
    </source>
</evidence>
<evidence type="ECO:0000256" key="4">
    <source>
        <dbReference type="ARBA" id="ARBA00016392"/>
    </source>
</evidence>
<dbReference type="PANTHER" id="PTHR17098:SF2">
    <property type="entry name" value="NADH DEHYDROGENASE [UBIQUINONE] 1 ALPHA SUBCOMPLEX SUBUNIT 1"/>
    <property type="match status" value="1"/>
</dbReference>
<evidence type="ECO:0000256" key="2">
    <source>
        <dbReference type="ARBA" id="ARBA00004298"/>
    </source>
</evidence>
<dbReference type="Proteomes" id="UP000266188">
    <property type="component" value="Unassembled WGS sequence"/>
</dbReference>
<sequence>MPVPFEALIPYGIIVACFGVTGVGLHYVKTFANDGKRARWNTDLWDRADHVPTVTNANDNLLDTVMERDMRLTGSKRGQSTNAIAPKGFEVSNPWKLEKRIV</sequence>
<keyword evidence="7 13" id="KW-0812">Transmembrane</keyword>
<evidence type="ECO:0000256" key="5">
    <source>
        <dbReference type="ARBA" id="ARBA00022448"/>
    </source>
</evidence>